<proteinExistence type="predicted"/>
<accession>A0A702NZ77</accession>
<dbReference type="EMBL" id="DAAUCQ010000024">
    <property type="protein sequence ID" value="HAF1154716.1"/>
    <property type="molecule type" value="Genomic_DNA"/>
</dbReference>
<protein>
    <submittedName>
        <fullName evidence="1">Uncharacterized protein</fullName>
    </submittedName>
</protein>
<dbReference type="EMBL" id="DAATOY010000022">
    <property type="protein sequence ID" value="HAE9004451.1"/>
    <property type="molecule type" value="Genomic_DNA"/>
</dbReference>
<comment type="caution">
    <text evidence="1">The sequence shown here is derived from an EMBL/GenBank/DDBJ whole genome shotgun (WGS) entry which is preliminary data.</text>
</comment>
<dbReference type="EMBL" id="DAAMJO010000021">
    <property type="protein sequence ID" value="HAC6931781.1"/>
    <property type="molecule type" value="Genomic_DNA"/>
</dbReference>
<reference evidence="1" key="1">
    <citation type="journal article" date="2018" name="Genome Biol.">
        <title>SKESA: strategic k-mer extension for scrupulous assemblies.</title>
        <authorList>
            <person name="Souvorov A."/>
            <person name="Agarwala R."/>
            <person name="Lipman D.J."/>
        </authorList>
    </citation>
    <scope>NUCLEOTIDE SEQUENCE</scope>
    <source>
        <strain evidence="3">09-2512</strain>
        <strain evidence="2">13-1133</strain>
        <strain evidence="1">13-1575</strain>
        <strain evidence="4">2129</strain>
    </source>
</reference>
<evidence type="ECO:0000313" key="4">
    <source>
        <dbReference type="EMBL" id="HAF6923076.1"/>
    </source>
</evidence>
<gene>
    <name evidence="1" type="ORF">G0D58_22855</name>
    <name evidence="2" type="ORF">G4Y59_004403</name>
    <name evidence="4" type="ORF">G7Z42_004285</name>
    <name evidence="3" type="ORF">G9W20_004410</name>
</gene>
<reference evidence="1" key="2">
    <citation type="submission" date="2018-07" db="EMBL/GenBank/DDBJ databases">
        <authorList>
            <consortium name="NCBI Pathogen Detection Project"/>
        </authorList>
    </citation>
    <scope>NUCLEOTIDE SEQUENCE</scope>
    <source>
        <strain evidence="3">09-2512</strain>
        <strain evidence="2">13-1133</strain>
        <strain evidence="1">13-1575</strain>
        <strain evidence="4">2129</strain>
    </source>
</reference>
<evidence type="ECO:0000313" key="3">
    <source>
        <dbReference type="EMBL" id="HAF1154716.1"/>
    </source>
</evidence>
<dbReference type="EMBL" id="DAAVWA010000037">
    <property type="protein sequence ID" value="HAF6923076.1"/>
    <property type="molecule type" value="Genomic_DNA"/>
</dbReference>
<dbReference type="AlphaFoldDB" id="A0A702NZ77"/>
<evidence type="ECO:0000313" key="1">
    <source>
        <dbReference type="EMBL" id="HAC6931781.1"/>
    </source>
</evidence>
<evidence type="ECO:0000313" key="2">
    <source>
        <dbReference type="EMBL" id="HAE9004451.1"/>
    </source>
</evidence>
<organism evidence="1">
    <name type="scientific">Salmonella paratyphi A</name>
    <dbReference type="NCBI Taxonomy" id="54388"/>
    <lineage>
        <taxon>Bacteria</taxon>
        <taxon>Pseudomonadati</taxon>
        <taxon>Pseudomonadota</taxon>
        <taxon>Gammaproteobacteria</taxon>
        <taxon>Enterobacterales</taxon>
        <taxon>Enterobacteriaceae</taxon>
        <taxon>Salmonella</taxon>
    </lineage>
</organism>
<sequence>MAKNDRYVVMVGNKTIYSGNQRFLAWLVWLAHRYNKAIACDNGIWIVEPSYWLRTGKEK</sequence>
<name>A0A702NZ77_SALPT</name>